<evidence type="ECO:0000256" key="1">
    <source>
        <dbReference type="SAM" id="MobiDB-lite"/>
    </source>
</evidence>
<dbReference type="Proteomes" id="UP000499080">
    <property type="component" value="Unassembled WGS sequence"/>
</dbReference>
<dbReference type="AlphaFoldDB" id="A0A4Y2U1X5"/>
<evidence type="ECO:0000313" key="2">
    <source>
        <dbReference type="EMBL" id="GBO07015.1"/>
    </source>
</evidence>
<comment type="caution">
    <text evidence="2">The sequence shown here is derived from an EMBL/GenBank/DDBJ whole genome shotgun (WGS) entry which is preliminary data.</text>
</comment>
<reference evidence="2 3" key="1">
    <citation type="journal article" date="2019" name="Sci. Rep.">
        <title>Orb-weaving spider Araneus ventricosus genome elucidates the spidroin gene catalogue.</title>
        <authorList>
            <person name="Kono N."/>
            <person name="Nakamura H."/>
            <person name="Ohtoshi R."/>
            <person name="Moran D.A.P."/>
            <person name="Shinohara A."/>
            <person name="Yoshida Y."/>
            <person name="Fujiwara M."/>
            <person name="Mori M."/>
            <person name="Tomita M."/>
            <person name="Arakawa K."/>
        </authorList>
    </citation>
    <scope>NUCLEOTIDE SEQUENCE [LARGE SCALE GENOMIC DNA]</scope>
</reference>
<name>A0A4Y2U1X5_ARAVE</name>
<evidence type="ECO:0000313" key="3">
    <source>
        <dbReference type="Proteomes" id="UP000499080"/>
    </source>
</evidence>
<keyword evidence="3" id="KW-1185">Reference proteome</keyword>
<accession>A0A4Y2U1X5</accession>
<sequence length="121" mass="13451">MGLGLLLDPLACSLVGSLNFGGESFNFILDIVHILWVKVVGWVVDHFLLEFFPVRLVNFIEMRISAGIQPEFYRQVVAREFVFGGSFASKIEIPRDCQIDNGGTPPIKSSGSVWGDDFFVP</sequence>
<organism evidence="2 3">
    <name type="scientific">Araneus ventricosus</name>
    <name type="common">Orbweaver spider</name>
    <name type="synonym">Epeira ventricosa</name>
    <dbReference type="NCBI Taxonomy" id="182803"/>
    <lineage>
        <taxon>Eukaryota</taxon>
        <taxon>Metazoa</taxon>
        <taxon>Ecdysozoa</taxon>
        <taxon>Arthropoda</taxon>
        <taxon>Chelicerata</taxon>
        <taxon>Arachnida</taxon>
        <taxon>Araneae</taxon>
        <taxon>Araneomorphae</taxon>
        <taxon>Entelegynae</taxon>
        <taxon>Araneoidea</taxon>
        <taxon>Araneidae</taxon>
        <taxon>Araneus</taxon>
    </lineage>
</organism>
<gene>
    <name evidence="2" type="ORF">AVEN_217914_1</name>
</gene>
<protein>
    <submittedName>
        <fullName evidence="2">Uncharacterized protein</fullName>
    </submittedName>
</protein>
<feature type="region of interest" description="Disordered" evidence="1">
    <location>
        <begin position="101"/>
        <end position="121"/>
    </location>
</feature>
<dbReference type="EMBL" id="BGPR01033171">
    <property type="protein sequence ID" value="GBO07015.1"/>
    <property type="molecule type" value="Genomic_DNA"/>
</dbReference>
<proteinExistence type="predicted"/>